<gene>
    <name evidence="1" type="ORF">EDC56_0594</name>
</gene>
<dbReference type="EMBL" id="RKHR01000003">
    <property type="protein sequence ID" value="ROS05072.1"/>
    <property type="molecule type" value="Genomic_DNA"/>
</dbReference>
<dbReference type="AlphaFoldDB" id="A0A3N2DZJ9"/>
<dbReference type="Proteomes" id="UP000275394">
    <property type="component" value="Unassembled WGS sequence"/>
</dbReference>
<organism evidence="1 2">
    <name type="scientific">Sinobacterium caligoides</name>
    <dbReference type="NCBI Taxonomy" id="933926"/>
    <lineage>
        <taxon>Bacteria</taxon>
        <taxon>Pseudomonadati</taxon>
        <taxon>Pseudomonadota</taxon>
        <taxon>Gammaproteobacteria</taxon>
        <taxon>Cellvibrionales</taxon>
        <taxon>Spongiibacteraceae</taxon>
        <taxon>Sinobacterium</taxon>
    </lineage>
</organism>
<evidence type="ECO:0000313" key="2">
    <source>
        <dbReference type="Proteomes" id="UP000275394"/>
    </source>
</evidence>
<protein>
    <submittedName>
        <fullName evidence="1">Uncharacterized protein</fullName>
    </submittedName>
</protein>
<evidence type="ECO:0000313" key="1">
    <source>
        <dbReference type="EMBL" id="ROS05072.1"/>
    </source>
</evidence>
<keyword evidence="2" id="KW-1185">Reference proteome</keyword>
<sequence>MTLDPRDSKADTMQHPDSTMYLDHTDQQLEDYIDAMIDLADFGQAAQVIADKSDSQVVAAQLAKQLTDAFQSDELYGMGFESLEEEEFFFSLVAAEYRHRLVAVEPALSSETLEPIFSGLGKALANEMLG</sequence>
<reference evidence="1 2" key="1">
    <citation type="submission" date="2018-11" db="EMBL/GenBank/DDBJ databases">
        <title>Genomic Encyclopedia of Type Strains, Phase IV (KMG-IV): sequencing the most valuable type-strain genomes for metagenomic binning, comparative biology and taxonomic classification.</title>
        <authorList>
            <person name="Goeker M."/>
        </authorList>
    </citation>
    <scope>NUCLEOTIDE SEQUENCE [LARGE SCALE GENOMIC DNA]</scope>
    <source>
        <strain evidence="1 2">DSM 100316</strain>
    </source>
</reference>
<accession>A0A3N2DZJ9</accession>
<name>A0A3N2DZJ9_9GAMM</name>
<dbReference type="RefSeq" id="WP_123711014.1">
    <property type="nucleotide sequence ID" value="NZ_RKHR01000003.1"/>
</dbReference>
<proteinExistence type="predicted"/>
<comment type="caution">
    <text evidence="1">The sequence shown here is derived from an EMBL/GenBank/DDBJ whole genome shotgun (WGS) entry which is preliminary data.</text>
</comment>